<dbReference type="OrthoDB" id="9342527at2"/>
<name>A0A501WW33_9GAMM</name>
<sequence length="311" mass="35332">MTIYKDVTLVAGWSLLLCTFCYADDSDTLWLDQTHQEVSSIVGSWSNGLDAYLSGRQPAETNLSYISVRFGPIIGEESTTGFFDFNTRIRLPNTQNRLNFVIESDAKQLTEETQIGPRGSDESIAESARNIELAAAIRYVEQALNATVDAGVLLALPLDPYLKIQFTQSGDLGQWRWQQSEQVFSYYSLGKGGRYGFGLQRPLNDRFEFGVDLGISHLEQEGTTAWRENAFVNHAFDEDNKLRYQFSVLQEGWPRASQEAFLYFVQWQHRLYGKWLIGQVQPQITHQRSDDYAASASLTLSLELLFGEDYL</sequence>
<evidence type="ECO:0000313" key="2">
    <source>
        <dbReference type="EMBL" id="TPE53963.1"/>
    </source>
</evidence>
<evidence type="ECO:0000256" key="1">
    <source>
        <dbReference type="SAM" id="SignalP"/>
    </source>
</evidence>
<dbReference type="RefSeq" id="WP_140587862.1">
    <property type="nucleotide sequence ID" value="NZ_VFRR01000008.1"/>
</dbReference>
<comment type="caution">
    <text evidence="2">The sequence shown here is derived from an EMBL/GenBank/DDBJ whole genome shotgun (WGS) entry which is preliminary data.</text>
</comment>
<reference evidence="2 3" key="1">
    <citation type="submission" date="2019-06" db="EMBL/GenBank/DDBJ databases">
        <title>A novel bacterium of genus Marinomonas, isolated from coastal sand.</title>
        <authorList>
            <person name="Huang H."/>
            <person name="Mo K."/>
            <person name="Hu Y."/>
        </authorList>
    </citation>
    <scope>NUCLEOTIDE SEQUENCE [LARGE SCALE GENOMIC DNA]</scope>
    <source>
        <strain evidence="2 3">HB171799</strain>
    </source>
</reference>
<gene>
    <name evidence="2" type="ORF">FJM67_06040</name>
</gene>
<keyword evidence="3" id="KW-1185">Reference proteome</keyword>
<proteinExistence type="predicted"/>
<dbReference type="AlphaFoldDB" id="A0A501WW33"/>
<protein>
    <submittedName>
        <fullName evidence="2">Uncharacterized protein</fullName>
    </submittedName>
</protein>
<organism evidence="2 3">
    <name type="scientific">Maribrevibacterium harenarium</name>
    <dbReference type="NCBI Taxonomy" id="2589817"/>
    <lineage>
        <taxon>Bacteria</taxon>
        <taxon>Pseudomonadati</taxon>
        <taxon>Pseudomonadota</taxon>
        <taxon>Gammaproteobacteria</taxon>
        <taxon>Oceanospirillales</taxon>
        <taxon>Oceanospirillaceae</taxon>
        <taxon>Maribrevibacterium</taxon>
    </lineage>
</organism>
<dbReference type="EMBL" id="VFRR01000008">
    <property type="protein sequence ID" value="TPE53963.1"/>
    <property type="molecule type" value="Genomic_DNA"/>
</dbReference>
<feature type="chain" id="PRO_5021312032" evidence="1">
    <location>
        <begin position="24"/>
        <end position="311"/>
    </location>
</feature>
<dbReference type="Proteomes" id="UP000315901">
    <property type="component" value="Unassembled WGS sequence"/>
</dbReference>
<feature type="signal peptide" evidence="1">
    <location>
        <begin position="1"/>
        <end position="23"/>
    </location>
</feature>
<keyword evidence="1" id="KW-0732">Signal</keyword>
<accession>A0A501WW33</accession>
<evidence type="ECO:0000313" key="3">
    <source>
        <dbReference type="Proteomes" id="UP000315901"/>
    </source>
</evidence>